<dbReference type="EMBL" id="JAAWWK010000007">
    <property type="protein sequence ID" value="NKI19206.1"/>
    <property type="molecule type" value="Genomic_DNA"/>
</dbReference>
<dbReference type="InterPro" id="IPR000182">
    <property type="entry name" value="GNAT_dom"/>
</dbReference>
<dbReference type="Proteomes" id="UP000765845">
    <property type="component" value="Unassembled WGS sequence"/>
</dbReference>
<accession>A0ABX1GJ64</accession>
<organism evidence="2 3">
    <name type="scientific">Spongiibacter thalassae</name>
    <dbReference type="NCBI Taxonomy" id="2721624"/>
    <lineage>
        <taxon>Bacteria</taxon>
        <taxon>Pseudomonadati</taxon>
        <taxon>Pseudomonadota</taxon>
        <taxon>Gammaproteobacteria</taxon>
        <taxon>Cellvibrionales</taxon>
        <taxon>Spongiibacteraceae</taxon>
        <taxon>Spongiibacter</taxon>
    </lineage>
</organism>
<comment type="caution">
    <text evidence="2">The sequence shown here is derived from an EMBL/GenBank/DDBJ whole genome shotgun (WGS) entry which is preliminary data.</text>
</comment>
<dbReference type="InterPro" id="IPR040448">
    <property type="entry name" value="PanZ_GNAT"/>
</dbReference>
<keyword evidence="3" id="KW-1185">Reference proteome</keyword>
<evidence type="ECO:0000313" key="3">
    <source>
        <dbReference type="Proteomes" id="UP000765845"/>
    </source>
</evidence>
<evidence type="ECO:0000259" key="1">
    <source>
        <dbReference type="PROSITE" id="PS51186"/>
    </source>
</evidence>
<dbReference type="Pfam" id="PF12568">
    <property type="entry name" value="PanZ"/>
    <property type="match status" value="1"/>
</dbReference>
<reference evidence="2 3" key="1">
    <citation type="submission" date="2020-04" db="EMBL/GenBank/DDBJ databases">
        <authorList>
            <person name="Yoon J."/>
        </authorList>
    </citation>
    <scope>NUCLEOTIDE SEQUENCE [LARGE SCALE GENOMIC DNA]</scope>
    <source>
        <strain evidence="2 3">KMU-166</strain>
    </source>
</reference>
<dbReference type="PROSITE" id="PS51186">
    <property type="entry name" value="GNAT"/>
    <property type="match status" value="1"/>
</dbReference>
<name>A0ABX1GJ64_9GAMM</name>
<sequence length="133" mass="15011">MPVYAEYIREPEPQDRSDLELLYPGDSERLINNAAKSKIHLVAGRFNGRLIAAMTLTPIHGGDYQVAQLTVRDITRRRGVARQLLIQCLKDLPDDLTSLCADLRTAPELSSLFNELGFTASGSTWQWQRPTRE</sequence>
<dbReference type="RefSeq" id="WP_168451731.1">
    <property type="nucleotide sequence ID" value="NZ_JAAWWK010000007.1"/>
</dbReference>
<feature type="domain" description="N-acetyltransferase" evidence="1">
    <location>
        <begin position="1"/>
        <end position="133"/>
    </location>
</feature>
<dbReference type="SUPFAM" id="SSF55729">
    <property type="entry name" value="Acyl-CoA N-acyltransferases (Nat)"/>
    <property type="match status" value="1"/>
</dbReference>
<proteinExistence type="predicted"/>
<evidence type="ECO:0000313" key="2">
    <source>
        <dbReference type="EMBL" id="NKI19206.1"/>
    </source>
</evidence>
<dbReference type="InterPro" id="IPR016181">
    <property type="entry name" value="Acyl_CoA_acyltransferase"/>
</dbReference>
<gene>
    <name evidence="2" type="ORF">HCU74_17505</name>
</gene>
<dbReference type="Gene3D" id="3.40.630.30">
    <property type="match status" value="1"/>
</dbReference>
<protein>
    <submittedName>
        <fullName evidence="2">PanM family protein</fullName>
    </submittedName>
</protein>